<protein>
    <submittedName>
        <fullName evidence="2">Heparinase II/III-like protein</fullName>
    </submittedName>
</protein>
<dbReference type="SUPFAM" id="SSF48230">
    <property type="entry name" value="Chondroitin AC/alginate lyase"/>
    <property type="match status" value="1"/>
</dbReference>
<feature type="region of interest" description="Disordered" evidence="1">
    <location>
        <begin position="1"/>
        <end position="22"/>
    </location>
</feature>
<dbReference type="Gene3D" id="1.50.10.100">
    <property type="entry name" value="Chondroitin AC/alginate lyase"/>
    <property type="match status" value="1"/>
</dbReference>
<name>A0ABY1LKT6_9MICO</name>
<sequence length="654" mass="71803">MHPPSQTAPATPATDERRRSHRPLVTAWSQRPATALRSIVPDGDWSSIDRRLLDSFIAQATRESAATDRAATPWPQPLFSQYSAYPLIGERLSYETAVGDRLARLSRVVVLAAASAAGVAVAAPLDPLAEVADGLWLLAEQTTWCWAAHDDAFRRFGTVTPSLDEPFLDLGAGEAVAAVAWAIAVLGDELDECYPGLTDRLRTEAEQRVFQPFLDRDDWHWLGLDVDPDGEPVVLHNWNPWILGNTIAAAAVLCSPDRAELVIDRAVDGIDRYLAGLPRDGAIDEGWEYWWNGAARALEAVETLDRLAGGRLALDVLDLLPESLRFPLRMQLSADWYVNVADARARGDRTLPFDLLHRWGRRLELPDVVAYATAHRDPDAPVATDRAGLGRLVRVCLDGAWAVADARNATLPLPLPASVDLPSIGVSLAREHDGRSDGLAVSLKGGHNDENHNHNDLGGVIVALDGVPAVIDPGRPTYDARTFGPDRYDIWCMRSDWHSVPAPRGLLQQHGPEFAARDRRGGDHGAQASWSMDLAAAYGLAEHEHWRRTATLDRTASRVVIEDVWTLDDPAGTAVTLMLWGDVTEVDQATLHLHRPVAGVRDVMLQHDADEVAMEVVRLDDAMMRSSWGETITRVRLLPRPDADRLLVTVEAAR</sequence>
<evidence type="ECO:0000313" key="2">
    <source>
        <dbReference type="EMBL" id="SKC43589.1"/>
    </source>
</evidence>
<evidence type="ECO:0000256" key="1">
    <source>
        <dbReference type="SAM" id="MobiDB-lite"/>
    </source>
</evidence>
<dbReference type="EMBL" id="FUZO01000001">
    <property type="protein sequence ID" value="SKC43589.1"/>
    <property type="molecule type" value="Genomic_DNA"/>
</dbReference>
<gene>
    <name evidence="2" type="ORF">SAMN06295973_0902</name>
</gene>
<organism evidence="2 3">
    <name type="scientific">Plantibacter cousiniae</name>
    <name type="common">nom. nud.</name>
    <dbReference type="NCBI Taxonomy" id="199709"/>
    <lineage>
        <taxon>Bacteria</taxon>
        <taxon>Bacillati</taxon>
        <taxon>Actinomycetota</taxon>
        <taxon>Actinomycetes</taxon>
        <taxon>Micrococcales</taxon>
        <taxon>Microbacteriaceae</taxon>
        <taxon>Plantibacter</taxon>
    </lineage>
</organism>
<accession>A0ABY1LKT6</accession>
<dbReference type="Gene3D" id="2.70.98.70">
    <property type="match status" value="1"/>
</dbReference>
<proteinExistence type="predicted"/>
<comment type="caution">
    <text evidence="2">The sequence shown here is derived from an EMBL/GenBank/DDBJ whole genome shotgun (WGS) entry which is preliminary data.</text>
</comment>
<dbReference type="InterPro" id="IPR008929">
    <property type="entry name" value="Chondroitin_lyas"/>
</dbReference>
<evidence type="ECO:0000313" key="3">
    <source>
        <dbReference type="Proteomes" id="UP000190827"/>
    </source>
</evidence>
<keyword evidence="3" id="KW-1185">Reference proteome</keyword>
<dbReference type="Proteomes" id="UP000190827">
    <property type="component" value="Unassembled WGS sequence"/>
</dbReference>
<reference evidence="2 3" key="1">
    <citation type="submission" date="2017-02" db="EMBL/GenBank/DDBJ databases">
        <authorList>
            <person name="Varghese N."/>
            <person name="Submissions S."/>
        </authorList>
    </citation>
    <scope>NUCLEOTIDE SEQUENCE [LARGE SCALE GENOMIC DNA]</scope>
    <source>
        <strain evidence="2 3">VKM Ac-1787</strain>
    </source>
</reference>
<feature type="compositionally biased region" description="Low complexity" evidence="1">
    <location>
        <begin position="1"/>
        <end position="13"/>
    </location>
</feature>